<name>A0A023FES2_AMBCJ</name>
<dbReference type="AlphaFoldDB" id="A0A023FES2"/>
<feature type="region of interest" description="Disordered" evidence="1">
    <location>
        <begin position="249"/>
        <end position="305"/>
    </location>
</feature>
<reference evidence="2" key="1">
    <citation type="submission" date="2014-03" db="EMBL/GenBank/DDBJ databases">
        <title>The sialotranscriptome of Amblyomma triste, Amblyomma parvum and Amblyomma cajennense ticks, uncovered by 454-based RNA-seq.</title>
        <authorList>
            <person name="Garcia G.R."/>
            <person name="Gardinassi L.G."/>
            <person name="Ribeiro J.M."/>
            <person name="Anatriello E."/>
            <person name="Ferreira B.R."/>
            <person name="Moreira H.N."/>
            <person name="Mafra C."/>
            <person name="Olegario M.M."/>
            <person name="Szabo P.J."/>
            <person name="Miranda-Santos I.K."/>
            <person name="Maruyama S.R."/>
        </authorList>
    </citation>
    <scope>NUCLEOTIDE SEQUENCE</scope>
    <source>
        <strain evidence="2">Uberlandia</strain>
        <tissue evidence="2">Salivary glands</tissue>
    </source>
</reference>
<feature type="compositionally biased region" description="Basic and acidic residues" evidence="1">
    <location>
        <begin position="263"/>
        <end position="298"/>
    </location>
</feature>
<evidence type="ECO:0000313" key="2">
    <source>
        <dbReference type="EMBL" id="JAC19530.1"/>
    </source>
</evidence>
<sequence>MALANSLLYELTNNSVELSIELVQLALRSPVYIPQKREIIVSWICRTVESRESSKLTSDEAAALWDTLRSLVADMQPLEVAVVIQDSFLLAIQKELERLPKIKHTQCLLETMIALVQKAPQSTLALKLPAVVKLLSVTLKRCRLCTKQAELLDHLCLAASALMEVVISSWYQHPCTIQEAFGHLKPLLDNMMYILHFKKAASSEAVLKVHRTIKKFVHSSLLLRNNITAWLTALYEYLRLDGWNAQVPLSSKEEDSEANEDNSEAKEGSSEAKEGSSEAKEDSSEDKGKAAVRTKEEQSGSWGRR</sequence>
<protein>
    <submittedName>
        <fullName evidence="2">Uncharacterized protein</fullName>
    </submittedName>
</protein>
<dbReference type="EMBL" id="GBBK01004952">
    <property type="protein sequence ID" value="JAC19530.1"/>
    <property type="molecule type" value="mRNA"/>
</dbReference>
<organism evidence="2">
    <name type="scientific">Amblyomma cajennense</name>
    <name type="common">Cayenne tick</name>
    <name type="synonym">Acarus cajennensis</name>
    <dbReference type="NCBI Taxonomy" id="34607"/>
    <lineage>
        <taxon>Eukaryota</taxon>
        <taxon>Metazoa</taxon>
        <taxon>Ecdysozoa</taxon>
        <taxon>Arthropoda</taxon>
        <taxon>Chelicerata</taxon>
        <taxon>Arachnida</taxon>
        <taxon>Acari</taxon>
        <taxon>Parasitiformes</taxon>
        <taxon>Ixodida</taxon>
        <taxon>Ixodoidea</taxon>
        <taxon>Ixodidae</taxon>
        <taxon>Amblyomminae</taxon>
        <taxon>Amblyomma</taxon>
    </lineage>
</organism>
<evidence type="ECO:0000256" key="1">
    <source>
        <dbReference type="SAM" id="MobiDB-lite"/>
    </source>
</evidence>
<proteinExistence type="evidence at transcript level"/>
<accession>A0A023FES2</accession>